<gene>
    <name evidence="1" type="ordered locus">jk0814</name>
</gene>
<name>Q4JW31_CORJK</name>
<organism evidence="1 2">
    <name type="scientific">Corynebacterium jeikeium (strain K411)</name>
    <dbReference type="NCBI Taxonomy" id="306537"/>
    <lineage>
        <taxon>Bacteria</taxon>
        <taxon>Bacillati</taxon>
        <taxon>Actinomycetota</taxon>
        <taxon>Actinomycetes</taxon>
        <taxon>Mycobacteriales</taxon>
        <taxon>Corynebacteriaceae</taxon>
        <taxon>Corynebacterium</taxon>
    </lineage>
</organism>
<dbReference type="HOGENOM" id="CLU_2205649_0_0_11"/>
<proteinExistence type="predicted"/>
<sequence length="107" mass="12463">MSCYPEINLLQTDVSTAEFASFLPPTIESQGFFQLEELMDGERKFTLHILTDEYFDQFNALFTRMITQTDWALTLDWDGLDEEFDFPYKSLRRPAGAKAPVLLWPND</sequence>
<dbReference type="EMBL" id="CR931997">
    <property type="protein sequence ID" value="CAI36976.1"/>
    <property type="molecule type" value="Genomic_DNA"/>
</dbReference>
<protein>
    <submittedName>
        <fullName evidence="1">Uncharacterized protein</fullName>
    </submittedName>
</protein>
<evidence type="ECO:0000313" key="2">
    <source>
        <dbReference type="Proteomes" id="UP000000545"/>
    </source>
</evidence>
<reference evidence="1 2" key="1">
    <citation type="journal article" date="2005" name="J. Bacteriol.">
        <title>Complete genome sequence and analysis of the multiresistant nosocomial pathogen Corynebacterium jeikeium K411, a lipid-requiring bacterium of the human skin flora.</title>
        <authorList>
            <person name="Tauch A."/>
            <person name="Kaiser O."/>
            <person name="Hain T."/>
            <person name="Goesmann A."/>
            <person name="Weisshaar B."/>
            <person name="Albersmeier A."/>
            <person name="Bekel T."/>
            <person name="Bischoff N."/>
            <person name="Brune I."/>
            <person name="Chakraborty T."/>
            <person name="Kalinowski J."/>
            <person name="Meyer F."/>
            <person name="Rupp O."/>
            <person name="Schneiker S."/>
            <person name="Viehoever P."/>
            <person name="Puehler A."/>
        </authorList>
    </citation>
    <scope>NUCLEOTIDE SEQUENCE [LARGE SCALE GENOMIC DNA]</scope>
    <source>
        <strain evidence="1 2">K411</strain>
    </source>
</reference>
<dbReference type="AlphaFoldDB" id="Q4JW31"/>
<dbReference type="KEGG" id="cjk:jk0814"/>
<evidence type="ECO:0000313" key="1">
    <source>
        <dbReference type="EMBL" id="CAI36976.1"/>
    </source>
</evidence>
<dbReference type="Proteomes" id="UP000000545">
    <property type="component" value="Chromosome"/>
</dbReference>
<accession>Q4JW31</accession>
<keyword evidence="2" id="KW-1185">Reference proteome</keyword>